<dbReference type="Gene3D" id="3.10.20.90">
    <property type="entry name" value="Phosphatidylinositol 3-kinase Catalytic Subunit, Chain A, domain 1"/>
    <property type="match status" value="1"/>
</dbReference>
<dbReference type="PANTHER" id="PTHR10666">
    <property type="entry name" value="UBIQUITIN"/>
    <property type="match status" value="1"/>
</dbReference>
<dbReference type="GO" id="GO:0005634">
    <property type="term" value="C:nucleus"/>
    <property type="evidence" value="ECO:0000318"/>
    <property type="project" value="GO_Central"/>
</dbReference>
<feature type="region of interest" description="Disordered" evidence="2">
    <location>
        <begin position="1"/>
        <end position="93"/>
    </location>
</feature>
<dbReference type="PROSITE" id="PS50053">
    <property type="entry name" value="UBIQUITIN_2"/>
    <property type="match status" value="1"/>
</dbReference>
<gene>
    <name evidence="4" type="ORF">CHLRE_07g317050v5</name>
</gene>
<dbReference type="SMART" id="SM00213">
    <property type="entry name" value="UBQ"/>
    <property type="match status" value="1"/>
</dbReference>
<feature type="compositionally biased region" description="Acidic residues" evidence="2">
    <location>
        <begin position="68"/>
        <end position="86"/>
    </location>
</feature>
<dbReference type="InterPro" id="IPR000626">
    <property type="entry name" value="Ubiquitin-like_dom"/>
</dbReference>
<evidence type="ECO:0000259" key="3">
    <source>
        <dbReference type="PROSITE" id="PS50053"/>
    </source>
</evidence>
<keyword evidence="1" id="KW-1017">Isopeptide bond</keyword>
<dbReference type="EMBL" id="CM008968">
    <property type="protein sequence ID" value="PNW80422.1"/>
    <property type="molecule type" value="Genomic_DNA"/>
</dbReference>
<dbReference type="Gramene" id="PNW80422">
    <property type="protein sequence ID" value="PNW80422"/>
    <property type="gene ID" value="CHLRE_07g317050v5"/>
</dbReference>
<dbReference type="GO" id="GO:0003729">
    <property type="term" value="F:mRNA binding"/>
    <property type="evidence" value="ECO:0007669"/>
    <property type="project" value="UniProtKB-ARBA"/>
</dbReference>
<dbReference type="PaxDb" id="3055-EDP07249"/>
<feature type="compositionally biased region" description="Low complexity" evidence="2">
    <location>
        <begin position="510"/>
        <end position="531"/>
    </location>
</feature>
<dbReference type="GO" id="GO:0019941">
    <property type="term" value="P:modification-dependent protein catabolic process"/>
    <property type="evidence" value="ECO:0000318"/>
    <property type="project" value="GO_Central"/>
</dbReference>
<feature type="region of interest" description="Disordered" evidence="2">
    <location>
        <begin position="428"/>
        <end position="458"/>
    </location>
</feature>
<dbReference type="Pfam" id="PF00240">
    <property type="entry name" value="ubiquitin"/>
    <property type="match status" value="1"/>
</dbReference>
<dbReference type="GO" id="GO:0016567">
    <property type="term" value="P:protein ubiquitination"/>
    <property type="evidence" value="ECO:0000318"/>
    <property type="project" value="GO_Central"/>
</dbReference>
<dbReference type="InterPro" id="IPR019956">
    <property type="entry name" value="Ubiquitin_dom"/>
</dbReference>
<evidence type="ECO:0000256" key="1">
    <source>
        <dbReference type="ARBA" id="ARBA00022499"/>
    </source>
</evidence>
<evidence type="ECO:0000313" key="5">
    <source>
        <dbReference type="Proteomes" id="UP000006906"/>
    </source>
</evidence>
<feature type="compositionally biased region" description="Low complexity" evidence="2">
    <location>
        <begin position="1"/>
        <end position="18"/>
    </location>
</feature>
<dbReference type="OrthoDB" id="428577at2759"/>
<feature type="domain" description="Ubiquitin-like" evidence="3">
    <location>
        <begin position="317"/>
        <end position="393"/>
    </location>
</feature>
<dbReference type="RefSeq" id="XP_001700995.2">
    <property type="nucleotide sequence ID" value="XM_001700943.2"/>
</dbReference>
<name>A0A2K3DIR8_CHLRE</name>
<dbReference type="AlphaFoldDB" id="A0A2K3DIR8"/>
<feature type="compositionally biased region" description="Gly residues" evidence="2">
    <location>
        <begin position="434"/>
        <end position="458"/>
    </location>
</feature>
<dbReference type="InterPro" id="IPR050158">
    <property type="entry name" value="Ubiquitin_ubiquitin-like"/>
</dbReference>
<feature type="region of interest" description="Disordered" evidence="2">
    <location>
        <begin position="500"/>
        <end position="570"/>
    </location>
</feature>
<organism evidence="4 5">
    <name type="scientific">Chlamydomonas reinhardtii</name>
    <name type="common">Chlamydomonas smithii</name>
    <dbReference type="NCBI Taxonomy" id="3055"/>
    <lineage>
        <taxon>Eukaryota</taxon>
        <taxon>Viridiplantae</taxon>
        <taxon>Chlorophyta</taxon>
        <taxon>core chlorophytes</taxon>
        <taxon>Chlorophyceae</taxon>
        <taxon>CS clade</taxon>
        <taxon>Chlamydomonadales</taxon>
        <taxon>Chlamydomonadaceae</taxon>
        <taxon>Chlamydomonas</taxon>
    </lineage>
</organism>
<evidence type="ECO:0000313" key="4">
    <source>
        <dbReference type="EMBL" id="PNW80422.1"/>
    </source>
</evidence>
<dbReference type="GO" id="GO:0005737">
    <property type="term" value="C:cytoplasm"/>
    <property type="evidence" value="ECO:0000318"/>
    <property type="project" value="GO_Central"/>
</dbReference>
<dbReference type="PRINTS" id="PR00348">
    <property type="entry name" value="UBIQUITIN"/>
</dbReference>
<evidence type="ECO:0000256" key="2">
    <source>
        <dbReference type="SAM" id="MobiDB-lite"/>
    </source>
</evidence>
<reference evidence="4 5" key="1">
    <citation type="journal article" date="2007" name="Science">
        <title>The Chlamydomonas genome reveals the evolution of key animal and plant functions.</title>
        <authorList>
            <person name="Merchant S.S."/>
            <person name="Prochnik S.E."/>
            <person name="Vallon O."/>
            <person name="Harris E.H."/>
            <person name="Karpowicz S.J."/>
            <person name="Witman G.B."/>
            <person name="Terry A."/>
            <person name="Salamov A."/>
            <person name="Fritz-Laylin L.K."/>
            <person name="Marechal-Drouard L."/>
            <person name="Marshall W.F."/>
            <person name="Qu L.H."/>
            <person name="Nelson D.R."/>
            <person name="Sanderfoot A.A."/>
            <person name="Spalding M.H."/>
            <person name="Kapitonov V.V."/>
            <person name="Ren Q."/>
            <person name="Ferris P."/>
            <person name="Lindquist E."/>
            <person name="Shapiro H."/>
            <person name="Lucas S.M."/>
            <person name="Grimwood J."/>
            <person name="Schmutz J."/>
            <person name="Cardol P."/>
            <person name="Cerutti H."/>
            <person name="Chanfreau G."/>
            <person name="Chen C.L."/>
            <person name="Cognat V."/>
            <person name="Croft M.T."/>
            <person name="Dent R."/>
            <person name="Dutcher S."/>
            <person name="Fernandez E."/>
            <person name="Fukuzawa H."/>
            <person name="Gonzalez-Ballester D."/>
            <person name="Gonzalez-Halphen D."/>
            <person name="Hallmann A."/>
            <person name="Hanikenne M."/>
            <person name="Hippler M."/>
            <person name="Inwood W."/>
            <person name="Jabbari K."/>
            <person name="Kalanon M."/>
            <person name="Kuras R."/>
            <person name="Lefebvre P.A."/>
            <person name="Lemaire S.D."/>
            <person name="Lobanov A.V."/>
            <person name="Lohr M."/>
            <person name="Manuell A."/>
            <person name="Meier I."/>
            <person name="Mets L."/>
            <person name="Mittag M."/>
            <person name="Mittelmeier T."/>
            <person name="Moroney J.V."/>
            <person name="Moseley J."/>
            <person name="Napoli C."/>
            <person name="Nedelcu A.M."/>
            <person name="Niyogi K."/>
            <person name="Novoselov S.V."/>
            <person name="Paulsen I.T."/>
            <person name="Pazour G."/>
            <person name="Purton S."/>
            <person name="Ral J.P."/>
            <person name="Riano-Pachon D.M."/>
            <person name="Riekhof W."/>
            <person name="Rymarquis L."/>
            <person name="Schroda M."/>
            <person name="Stern D."/>
            <person name="Umen J."/>
            <person name="Willows R."/>
            <person name="Wilson N."/>
            <person name="Zimmer S.L."/>
            <person name="Allmer J."/>
            <person name="Balk J."/>
            <person name="Bisova K."/>
            <person name="Chen C.J."/>
            <person name="Elias M."/>
            <person name="Gendler K."/>
            <person name="Hauser C."/>
            <person name="Lamb M.R."/>
            <person name="Ledford H."/>
            <person name="Long J.C."/>
            <person name="Minagawa J."/>
            <person name="Page M.D."/>
            <person name="Pan J."/>
            <person name="Pootakham W."/>
            <person name="Roje S."/>
            <person name="Rose A."/>
            <person name="Stahlberg E."/>
            <person name="Terauchi A.M."/>
            <person name="Yang P."/>
            <person name="Ball S."/>
            <person name="Bowler C."/>
            <person name="Dieckmann C.L."/>
            <person name="Gladyshev V.N."/>
            <person name="Green P."/>
            <person name="Jorgensen R."/>
            <person name="Mayfield S."/>
            <person name="Mueller-Roeber B."/>
            <person name="Rajamani S."/>
            <person name="Sayre R.T."/>
            <person name="Brokstein P."/>
            <person name="Dubchak I."/>
            <person name="Goodstein D."/>
            <person name="Hornick L."/>
            <person name="Huang Y.W."/>
            <person name="Jhaveri J."/>
            <person name="Luo Y."/>
            <person name="Martinez D."/>
            <person name="Ngau W.C."/>
            <person name="Otillar B."/>
            <person name="Poliakov A."/>
            <person name="Porter A."/>
            <person name="Szajkowski L."/>
            <person name="Werner G."/>
            <person name="Zhou K."/>
            <person name="Grigoriev I.V."/>
            <person name="Rokhsar D.S."/>
            <person name="Grossman A.R."/>
        </authorList>
    </citation>
    <scope>NUCLEOTIDE SEQUENCE [LARGE SCALE GENOMIC DNA]</scope>
    <source>
        <strain evidence="5">CC-503</strain>
    </source>
</reference>
<dbReference type="ExpressionAtlas" id="A0A2K3DIR8">
    <property type="expression patterns" value="differential"/>
</dbReference>
<dbReference type="SUPFAM" id="SSF54236">
    <property type="entry name" value="Ubiquitin-like"/>
    <property type="match status" value="1"/>
</dbReference>
<protein>
    <recommendedName>
        <fullName evidence="3">Ubiquitin-like domain-containing protein</fullName>
    </recommendedName>
</protein>
<keyword evidence="5" id="KW-1185">Reference proteome</keyword>
<feature type="compositionally biased region" description="Acidic residues" evidence="2">
    <location>
        <begin position="43"/>
        <end position="62"/>
    </location>
</feature>
<dbReference type="GO" id="GO:0031386">
    <property type="term" value="F:protein tag activity"/>
    <property type="evidence" value="ECO:0000318"/>
    <property type="project" value="GO_Central"/>
</dbReference>
<feature type="compositionally biased region" description="Pro residues" evidence="2">
    <location>
        <begin position="551"/>
        <end position="563"/>
    </location>
</feature>
<sequence>MGQSAGGNHSVAAGAAGSAAGGAAGVEQPRKRRRQQARRAEDLSEDEPADDVQDAVAEEEHEEQQHEEQDEEQGEEQPEQDAEEGAEGVVVVAPPPPRGHVLLQLCVVDPGRLDQHELVLELWLPRYMLLPNERQRAYLPMTLVRRQLRGRGVPREAWRLFLFEPGYTCCRSRELRPEERDARLLPLTGDTRASRNEPPPPFRLFALDARAPRMRVDVVIHGYWGEHRVEGVEVDAGGSTRAFGDQAVARLPAHLAFHQGTCRMYKLRGNGNPASQWMEKVKCDCMLAAVVDESVVSRGAVHLRAAGPAPPGAAQTYSVVVRTLTGKSVRLLGIYGGLDVEMLKEMVQDSEGTPPDQQRLLFAGREVLEGRTMADYNIGPGATVHLVLRLAGGKPVICVWAAQPTDLTVRLRLSRHWTFSSLVPRPDQYSDGDVAGGGGGGGGGSGAEAGSKPGGWAAGGREAAWRVRALPDGSLVHPGSGGREYAYLFWEALTEGTAAEPGAGSGTGAGPSAAAGGSSGNSSRRSSSSSAMVWEENEEEQKGGNGRAPLQPQPRLQPQPQPPQLACGPGLATAAAAGSVVAAGGTASKSPLGLGPTPTDLPLPDFEPARSFCVAGADVERWLYGALAAFGLPVRERTDFLTYWLPHMEGAAWLLISFADPLDYQAAAALEVTPAPDVCVRLFMLFERLAAPAAGACGDLGAEVVRVGVLRRQGCSLAVLEWGGMEVVRRKG</sequence>
<dbReference type="GO" id="GO:0031625">
    <property type="term" value="F:ubiquitin protein ligase binding"/>
    <property type="evidence" value="ECO:0000318"/>
    <property type="project" value="GO_Central"/>
</dbReference>
<proteinExistence type="predicted"/>
<dbReference type="KEGG" id="cre:CHLRE_07g317050v5"/>
<dbReference type="Proteomes" id="UP000006906">
    <property type="component" value="Chromosome 7"/>
</dbReference>
<accession>A0A2K3DIR8</accession>
<dbReference type="InParanoid" id="A0A2K3DIR8"/>
<dbReference type="GeneID" id="5726364"/>
<dbReference type="InterPro" id="IPR029071">
    <property type="entry name" value="Ubiquitin-like_domsf"/>
</dbReference>